<proteinExistence type="predicted"/>
<protein>
    <recommendedName>
        <fullName evidence="4">Toluene tolerance protein</fullName>
    </recommendedName>
</protein>
<dbReference type="PANTHER" id="PTHR36573:SF1">
    <property type="entry name" value="INTERMEMBRANE PHOSPHOLIPID TRANSPORT SYSTEM BINDING PROTEIN MLAC"/>
    <property type="match status" value="1"/>
</dbReference>
<dbReference type="InterPro" id="IPR042245">
    <property type="entry name" value="Tgt2/MlaC_sf"/>
</dbReference>
<dbReference type="PATRIC" id="fig|1280948.3.peg.2759"/>
<dbReference type="RefSeq" id="WP_035553844.1">
    <property type="nucleotide sequence ID" value="NZ_AWFH01000045.1"/>
</dbReference>
<feature type="signal peptide" evidence="1">
    <location>
        <begin position="1"/>
        <end position="24"/>
    </location>
</feature>
<dbReference type="Pfam" id="PF05494">
    <property type="entry name" value="MlaC"/>
    <property type="match status" value="1"/>
</dbReference>
<dbReference type="PANTHER" id="PTHR36573">
    <property type="entry name" value="INTERMEMBRANE PHOSPHOLIPID TRANSPORT SYSTEM BINDING PROTEIN MLAC"/>
    <property type="match status" value="1"/>
</dbReference>
<sequence length="209" mass="23767">MKREIRHLALAATAMLMFSSNAFADAKTEAYVQENASEVLASLNDPSLNAEERTEKFNAYMDEFTDMVAVSNFAIGKYARRFNDDELARYRKVFREYALAVYENELDAYRGEAVVVKDSVDRSETDSIVNTVIKRQDGKDMDVRWRVLTRDGKYQVVDVALNLDGNLIWLAIEQRAQFLALLDRSNGSADALIEKIESMKRNLEASTRG</sequence>
<dbReference type="GeneID" id="92500678"/>
<feature type="chain" id="PRO_5001570723" description="Toluene tolerance protein" evidence="1">
    <location>
        <begin position="25"/>
        <end position="209"/>
    </location>
</feature>
<keyword evidence="1" id="KW-0732">Signal</keyword>
<reference evidence="2 3" key="1">
    <citation type="journal article" date="2014" name="Antonie Van Leeuwenhoek">
        <title>Hyphomonas beringensis sp. nov. and Hyphomonas chukchiensis sp. nov., isolated from surface seawater of the Bering Sea and Chukchi Sea.</title>
        <authorList>
            <person name="Li C."/>
            <person name="Lai Q."/>
            <person name="Li G."/>
            <person name="Dong C."/>
            <person name="Wang J."/>
            <person name="Liao Y."/>
            <person name="Shao Z."/>
        </authorList>
    </citation>
    <scope>NUCLEOTIDE SEQUENCE [LARGE SCALE GENOMIC DNA]</scope>
    <source>
        <strain evidence="2 3">22II1-22F38</strain>
    </source>
</reference>
<evidence type="ECO:0000313" key="3">
    <source>
        <dbReference type="Proteomes" id="UP000024547"/>
    </source>
</evidence>
<comment type="caution">
    <text evidence="2">The sequence shown here is derived from an EMBL/GenBank/DDBJ whole genome shotgun (WGS) entry which is preliminary data.</text>
</comment>
<keyword evidence="3" id="KW-1185">Reference proteome</keyword>
<dbReference type="InterPro" id="IPR008869">
    <property type="entry name" value="MlaC/ttg2D"/>
</dbReference>
<evidence type="ECO:0000313" key="2">
    <source>
        <dbReference type="EMBL" id="KCZ59253.1"/>
    </source>
</evidence>
<name>A0A059DY62_9PROT</name>
<dbReference type="Gene3D" id="3.10.450.710">
    <property type="entry name" value="Tgt2/MlaC"/>
    <property type="match status" value="1"/>
</dbReference>
<accession>A0A059DY62</accession>
<dbReference type="EMBL" id="AWFH01000045">
    <property type="protein sequence ID" value="KCZ59253.1"/>
    <property type="molecule type" value="Genomic_DNA"/>
</dbReference>
<gene>
    <name evidence="2" type="ORF">HY36_08220</name>
</gene>
<evidence type="ECO:0008006" key="4">
    <source>
        <dbReference type="Google" id="ProtNLM"/>
    </source>
</evidence>
<organism evidence="2 3">
    <name type="scientific">Hyphomonas atlantica</name>
    <dbReference type="NCBI Taxonomy" id="1280948"/>
    <lineage>
        <taxon>Bacteria</taxon>
        <taxon>Pseudomonadati</taxon>
        <taxon>Pseudomonadota</taxon>
        <taxon>Alphaproteobacteria</taxon>
        <taxon>Hyphomonadales</taxon>
        <taxon>Hyphomonadaceae</taxon>
        <taxon>Hyphomonas</taxon>
    </lineage>
</organism>
<dbReference type="Proteomes" id="UP000024547">
    <property type="component" value="Unassembled WGS sequence"/>
</dbReference>
<dbReference type="STRING" id="1280948.HY36_08220"/>
<evidence type="ECO:0000256" key="1">
    <source>
        <dbReference type="SAM" id="SignalP"/>
    </source>
</evidence>
<dbReference type="eggNOG" id="COG2854">
    <property type="taxonomic scope" value="Bacteria"/>
</dbReference>
<dbReference type="AlphaFoldDB" id="A0A059DY62"/>